<feature type="compositionally biased region" description="Polar residues" evidence="1">
    <location>
        <begin position="1"/>
        <end position="14"/>
    </location>
</feature>
<evidence type="ECO:0000313" key="2">
    <source>
        <dbReference type="EMBL" id="SGY12367.1"/>
    </source>
</evidence>
<proteinExistence type="predicted"/>
<feature type="compositionally biased region" description="Basic and acidic residues" evidence="1">
    <location>
        <begin position="26"/>
        <end position="36"/>
    </location>
</feature>
<gene>
    <name evidence="2" type="primary">BQ5605_C011g06484</name>
    <name evidence="2" type="ORF">BQ5605_C011G06484</name>
</gene>
<feature type="compositionally biased region" description="Basic residues" evidence="1">
    <location>
        <begin position="244"/>
        <end position="254"/>
    </location>
</feature>
<feature type="region of interest" description="Disordered" evidence="1">
    <location>
        <begin position="233"/>
        <end position="277"/>
    </location>
</feature>
<evidence type="ECO:0000256" key="1">
    <source>
        <dbReference type="SAM" id="MobiDB-lite"/>
    </source>
</evidence>
<dbReference type="Proteomes" id="UP000249464">
    <property type="component" value="Unassembled WGS sequence"/>
</dbReference>
<feature type="region of interest" description="Disordered" evidence="1">
    <location>
        <begin position="1"/>
        <end position="36"/>
    </location>
</feature>
<keyword evidence="3" id="KW-1185">Reference proteome</keyword>
<dbReference type="AlphaFoldDB" id="A0A2X0NLH2"/>
<evidence type="ECO:0000313" key="3">
    <source>
        <dbReference type="Proteomes" id="UP000249464"/>
    </source>
</evidence>
<organism evidence="2 3">
    <name type="scientific">Microbotryum silenes-dioicae</name>
    <dbReference type="NCBI Taxonomy" id="796604"/>
    <lineage>
        <taxon>Eukaryota</taxon>
        <taxon>Fungi</taxon>
        <taxon>Dikarya</taxon>
        <taxon>Basidiomycota</taxon>
        <taxon>Pucciniomycotina</taxon>
        <taxon>Microbotryomycetes</taxon>
        <taxon>Microbotryales</taxon>
        <taxon>Microbotryaceae</taxon>
        <taxon>Microbotryum</taxon>
    </lineage>
</organism>
<feature type="compositionally biased region" description="Basic and acidic residues" evidence="1">
    <location>
        <begin position="255"/>
        <end position="265"/>
    </location>
</feature>
<dbReference type="EMBL" id="FQNC01000011">
    <property type="protein sequence ID" value="SGY12367.1"/>
    <property type="molecule type" value="Genomic_DNA"/>
</dbReference>
<sequence length="277" mass="30080">MSLTGSAEAPSQQSDSHRTATIGMEPESRSTKTSDRGLHVPILRASNYVDWRQRLVGRLGSKDLRLCASTRMSPAAEARLDFAAMDAKIAKELKKEVRTQAEVIQFLDEANLRLVRGCYTSYNILDSLNTFYLGKMSAQIYALTTELYARASSRLAIACGSGMPPAQQSTLMLNSVFDSQHESFTSSLHRPLALPSEIVSEARSYQFKVSLASQINGLSAATSGRAIAQSPVPALVAQGESQKGPRRKRGHKKGNRDGQGNRRPPDSTCHACGAKGH</sequence>
<accession>A0A2X0NLH2</accession>
<protein>
    <submittedName>
        <fullName evidence="2">BQ5605_C011g06484 protein</fullName>
    </submittedName>
</protein>
<name>A0A2X0NLH2_9BASI</name>
<reference evidence="2 3" key="1">
    <citation type="submission" date="2016-11" db="EMBL/GenBank/DDBJ databases">
        <authorList>
            <person name="Jaros S."/>
            <person name="Januszkiewicz K."/>
            <person name="Wedrychowicz H."/>
        </authorList>
    </citation>
    <scope>NUCLEOTIDE SEQUENCE [LARGE SCALE GENOMIC DNA]</scope>
</reference>